<dbReference type="Pfam" id="PF00581">
    <property type="entry name" value="Rhodanese"/>
    <property type="match status" value="2"/>
</dbReference>
<evidence type="ECO:0000313" key="5">
    <source>
        <dbReference type="Proteomes" id="UP001499938"/>
    </source>
</evidence>
<dbReference type="InterPro" id="IPR001763">
    <property type="entry name" value="Rhodanese-like_dom"/>
</dbReference>
<evidence type="ECO:0000256" key="1">
    <source>
        <dbReference type="ARBA" id="ARBA00022679"/>
    </source>
</evidence>
<dbReference type="EMBL" id="BAAAPO010000039">
    <property type="protein sequence ID" value="GAA1799798.1"/>
    <property type="molecule type" value="Genomic_DNA"/>
</dbReference>
<dbReference type="SMART" id="SM00450">
    <property type="entry name" value="RHOD"/>
    <property type="match status" value="2"/>
</dbReference>
<feature type="domain" description="Rhodanese" evidence="3">
    <location>
        <begin position="195"/>
        <end position="306"/>
    </location>
</feature>
<accession>A0ABP4Y2P3</accession>
<name>A0ABP4Y2P3_9MICO</name>
<dbReference type="InterPro" id="IPR045078">
    <property type="entry name" value="TST/MPST-like"/>
</dbReference>
<comment type="caution">
    <text evidence="4">The sequence shown here is derived from an EMBL/GenBank/DDBJ whole genome shotgun (WGS) entry which is preliminary data.</text>
</comment>
<keyword evidence="1" id="KW-0808">Transferase</keyword>
<dbReference type="InterPro" id="IPR001307">
    <property type="entry name" value="Thiosulphate_STrfase_CS"/>
</dbReference>
<gene>
    <name evidence="4" type="ORF">GCM10009811_24590</name>
</gene>
<organism evidence="4 5">
    <name type="scientific">Nostocoides veronense</name>
    <dbReference type="NCBI Taxonomy" id="330836"/>
    <lineage>
        <taxon>Bacteria</taxon>
        <taxon>Bacillati</taxon>
        <taxon>Actinomycetota</taxon>
        <taxon>Actinomycetes</taxon>
        <taxon>Micrococcales</taxon>
        <taxon>Intrasporangiaceae</taxon>
        <taxon>Nostocoides</taxon>
    </lineage>
</organism>
<proteinExistence type="predicted"/>
<sequence>MTPPWSAARAHQSRVGRVRHAGATPAIAWKDAAMTSLITPDALAAELAGPQQPVLLDASFNLTGITGRELYAVAHLPGAQFVDVDVDLADPPGAGGRHPLPDLARLQRTLRRLGLSDDSAVVVYDQGSGMGSARAWWLLTYIGLAGVRVLDGGLALWQREGHPVTDEVPGPVAAGGIVIRPGALPLLDAEAAARVAEGGLLLDARAAERFEGRVEPIDPVAGHIPGAVNAPLAEFTDADGRLLDKEALHAYFAGLGVFEHAEVAAYCGSGITAARLALALRQIGVTAGVYAGSWSEWITDPGRPVATGS</sequence>
<dbReference type="SUPFAM" id="SSF52821">
    <property type="entry name" value="Rhodanese/Cell cycle control phosphatase"/>
    <property type="match status" value="2"/>
</dbReference>
<evidence type="ECO:0000256" key="2">
    <source>
        <dbReference type="ARBA" id="ARBA00022737"/>
    </source>
</evidence>
<dbReference type="Gene3D" id="3.40.250.10">
    <property type="entry name" value="Rhodanese-like domain"/>
    <property type="match status" value="2"/>
</dbReference>
<evidence type="ECO:0000313" key="4">
    <source>
        <dbReference type="EMBL" id="GAA1799798.1"/>
    </source>
</evidence>
<protein>
    <submittedName>
        <fullName evidence="4">Sulfurtransferase</fullName>
    </submittedName>
</protein>
<dbReference type="CDD" id="cd01449">
    <property type="entry name" value="TST_Repeat_2"/>
    <property type="match status" value="1"/>
</dbReference>
<dbReference type="CDD" id="cd01448">
    <property type="entry name" value="TST_Repeat_1"/>
    <property type="match status" value="1"/>
</dbReference>
<dbReference type="PANTHER" id="PTHR11364:SF27">
    <property type="entry name" value="SULFURTRANSFERASE"/>
    <property type="match status" value="1"/>
</dbReference>
<dbReference type="RefSeq" id="WP_344085717.1">
    <property type="nucleotide sequence ID" value="NZ_BAAAPO010000039.1"/>
</dbReference>
<dbReference type="PANTHER" id="PTHR11364">
    <property type="entry name" value="THIOSULFATE SULFERTANSFERASE"/>
    <property type="match status" value="1"/>
</dbReference>
<reference evidence="5" key="1">
    <citation type="journal article" date="2019" name="Int. J. Syst. Evol. Microbiol.">
        <title>The Global Catalogue of Microorganisms (GCM) 10K type strain sequencing project: providing services to taxonomists for standard genome sequencing and annotation.</title>
        <authorList>
            <consortium name="The Broad Institute Genomics Platform"/>
            <consortium name="The Broad Institute Genome Sequencing Center for Infectious Disease"/>
            <person name="Wu L."/>
            <person name="Ma J."/>
        </authorList>
    </citation>
    <scope>NUCLEOTIDE SEQUENCE [LARGE SCALE GENOMIC DNA]</scope>
    <source>
        <strain evidence="5">JCM 15592</strain>
    </source>
</reference>
<keyword evidence="2" id="KW-0677">Repeat</keyword>
<dbReference type="Proteomes" id="UP001499938">
    <property type="component" value="Unassembled WGS sequence"/>
</dbReference>
<dbReference type="PROSITE" id="PS00380">
    <property type="entry name" value="RHODANESE_1"/>
    <property type="match status" value="1"/>
</dbReference>
<dbReference type="PROSITE" id="PS50206">
    <property type="entry name" value="RHODANESE_3"/>
    <property type="match status" value="2"/>
</dbReference>
<feature type="domain" description="Rhodanese" evidence="3">
    <location>
        <begin position="49"/>
        <end position="166"/>
    </location>
</feature>
<keyword evidence="5" id="KW-1185">Reference proteome</keyword>
<dbReference type="InterPro" id="IPR036873">
    <property type="entry name" value="Rhodanese-like_dom_sf"/>
</dbReference>
<evidence type="ECO:0000259" key="3">
    <source>
        <dbReference type="PROSITE" id="PS50206"/>
    </source>
</evidence>